<feature type="non-terminal residue" evidence="2">
    <location>
        <position position="33"/>
    </location>
</feature>
<accession>A6HT72</accession>
<dbReference type="EMBL" id="CH473950">
    <property type="protein sequence ID" value="EDM15650.1"/>
    <property type="molecule type" value="Genomic_DNA"/>
</dbReference>
<protein>
    <submittedName>
        <fullName evidence="2">RCG59488</fullName>
    </submittedName>
</protein>
<evidence type="ECO:0000313" key="3">
    <source>
        <dbReference type="Proteomes" id="UP000234681"/>
    </source>
</evidence>
<gene>
    <name evidence="2" type="ORF">rCG_59488</name>
</gene>
<feature type="compositionally biased region" description="Basic residues" evidence="1">
    <location>
        <begin position="1"/>
        <end position="11"/>
    </location>
</feature>
<feature type="compositionally biased region" description="Basic residues" evidence="1">
    <location>
        <begin position="20"/>
        <end position="33"/>
    </location>
</feature>
<dbReference type="AlphaFoldDB" id="A6HT72"/>
<evidence type="ECO:0000313" key="2">
    <source>
        <dbReference type="EMBL" id="EDM15650.1"/>
    </source>
</evidence>
<organism evidence="2 3">
    <name type="scientific">Rattus norvegicus</name>
    <name type="common">Rat</name>
    <dbReference type="NCBI Taxonomy" id="10116"/>
    <lineage>
        <taxon>Eukaryota</taxon>
        <taxon>Metazoa</taxon>
        <taxon>Chordata</taxon>
        <taxon>Craniata</taxon>
        <taxon>Vertebrata</taxon>
        <taxon>Euteleostomi</taxon>
        <taxon>Mammalia</taxon>
        <taxon>Eutheria</taxon>
        <taxon>Euarchontoglires</taxon>
        <taxon>Glires</taxon>
        <taxon>Rodentia</taxon>
        <taxon>Myomorpha</taxon>
        <taxon>Muroidea</taxon>
        <taxon>Muridae</taxon>
        <taxon>Murinae</taxon>
        <taxon>Rattus</taxon>
    </lineage>
</organism>
<feature type="region of interest" description="Disordered" evidence="1">
    <location>
        <begin position="1"/>
        <end position="33"/>
    </location>
</feature>
<sequence length="33" mass="4028">MLRRSVLKYHLHFANEPTRKMSRRKKQSANSKK</sequence>
<proteinExistence type="predicted"/>
<name>A6HT72_RAT</name>
<dbReference type="Proteomes" id="UP000234681">
    <property type="component" value="Chromosome 7"/>
</dbReference>
<reference evidence="2 3" key="1">
    <citation type="submission" date="2005-09" db="EMBL/GenBank/DDBJ databases">
        <authorList>
            <person name="Mural R.J."/>
            <person name="Li P.W."/>
            <person name="Adams M.D."/>
            <person name="Amanatides P.G."/>
            <person name="Baden-Tillson H."/>
            <person name="Barnstead M."/>
            <person name="Chin S.H."/>
            <person name="Dew I."/>
            <person name="Evans C.A."/>
            <person name="Ferriera S."/>
            <person name="Flanigan M."/>
            <person name="Fosler C."/>
            <person name="Glodek A."/>
            <person name="Gu Z."/>
            <person name="Holt R.A."/>
            <person name="Jennings D."/>
            <person name="Kraft C.L."/>
            <person name="Lu F."/>
            <person name="Nguyen T."/>
            <person name="Nusskern D.R."/>
            <person name="Pfannkoch C.M."/>
            <person name="Sitter C."/>
            <person name="Sutton G.G."/>
            <person name="Venter J.C."/>
            <person name="Wang Z."/>
            <person name="Woodage T."/>
            <person name="Zheng X.H."/>
            <person name="Zhong F."/>
        </authorList>
    </citation>
    <scope>NUCLEOTIDE SEQUENCE [LARGE SCALE GENOMIC DNA]</scope>
    <source>
        <strain>BN</strain>
        <strain evidence="3">Sprague-Dawley</strain>
    </source>
</reference>
<evidence type="ECO:0000256" key="1">
    <source>
        <dbReference type="SAM" id="MobiDB-lite"/>
    </source>
</evidence>